<dbReference type="InterPro" id="IPR011701">
    <property type="entry name" value="MFS"/>
</dbReference>
<dbReference type="GO" id="GO:0016020">
    <property type="term" value="C:membrane"/>
    <property type="evidence" value="ECO:0007669"/>
    <property type="project" value="UniProtKB-SubCell"/>
</dbReference>
<feature type="transmembrane region" description="Helical" evidence="3">
    <location>
        <begin position="376"/>
        <end position="398"/>
    </location>
</feature>
<accession>A0A2H0ZI47</accession>
<reference evidence="4" key="2">
    <citation type="submission" date="2017-11" db="EMBL/GenBank/DDBJ databases">
        <title>Candida auris genome assembly and annotation.</title>
        <authorList>
            <person name="Munoz J.F."/>
            <person name="Gade L.G."/>
            <person name="Chow N.A."/>
            <person name="Litvintseva A.P."/>
            <person name="Loparev V.N."/>
            <person name="Cuomo C.A."/>
        </authorList>
    </citation>
    <scope>NUCLEOTIDE SEQUENCE</scope>
    <source>
        <strain evidence="4">B8441</strain>
    </source>
</reference>
<feature type="transmembrane region" description="Helical" evidence="3">
    <location>
        <begin position="131"/>
        <end position="150"/>
    </location>
</feature>
<dbReference type="VEuPathDB" id="FungiDB:CJJ07_002435"/>
<dbReference type="Gene3D" id="1.20.1250.20">
    <property type="entry name" value="MFS general substrate transporter like domains"/>
    <property type="match status" value="1"/>
</dbReference>
<evidence type="ECO:0000256" key="1">
    <source>
        <dbReference type="ARBA" id="ARBA00004141"/>
    </source>
</evidence>
<evidence type="ECO:0000313" key="5">
    <source>
        <dbReference type="EMBL" id="QWW25385.1"/>
    </source>
</evidence>
<reference evidence="4" key="1">
    <citation type="journal article" date="2017" name="Clin. Infect. Dis.">
        <title>Simultaneous emergence of multidrug-resistant Candida auris on 3 continents confirmed by whole-genome sequencing and epidemiological analyses.</title>
        <authorList>
            <person name="Lockhart S.R."/>
            <person name="Etienne K.A."/>
            <person name="Vallabhaneni S."/>
            <person name="Farooqi J."/>
            <person name="Chowdhary A."/>
            <person name="Govender N.P."/>
            <person name="Colombo A.L."/>
            <person name="Calvo B."/>
            <person name="Cuomo C.A."/>
            <person name="Desjardins C.A."/>
            <person name="Berkow E.L."/>
            <person name="Castanheira M."/>
            <person name="Magobo R.E."/>
            <person name="Jabeen K."/>
            <person name="Asghar R.J."/>
            <person name="Meis J.F."/>
            <person name="Jackson B."/>
            <person name="Chiller T."/>
            <person name="Litvintseva A.P."/>
        </authorList>
    </citation>
    <scope>NUCLEOTIDE SEQUENCE [LARGE SCALE GENOMIC DNA]</scope>
    <source>
        <strain evidence="4">B8441</strain>
    </source>
</reference>
<protein>
    <recommendedName>
        <fullName evidence="6">Major facilitator superfamily (MFS) profile domain-containing protein</fullName>
    </recommendedName>
</protein>
<dbReference type="VEuPathDB" id="FungiDB:QG37_04102"/>
<dbReference type="EMBL" id="CP076754">
    <property type="protein sequence ID" value="QWW25385.1"/>
    <property type="molecule type" value="Genomic_DNA"/>
</dbReference>
<dbReference type="AlphaFoldDB" id="A0A2H0ZI47"/>
<comment type="subcellular location">
    <subcellularLocation>
        <location evidence="1">Membrane</location>
        <topology evidence="1">Multi-pass membrane protein</topology>
    </subcellularLocation>
</comment>
<feature type="transmembrane region" description="Helical" evidence="3">
    <location>
        <begin position="342"/>
        <end position="364"/>
    </location>
</feature>
<organism evidence="4">
    <name type="scientific">Candidozyma auris</name>
    <name type="common">Yeast</name>
    <name type="synonym">Candida auris</name>
    <dbReference type="NCBI Taxonomy" id="498019"/>
    <lineage>
        <taxon>Eukaryota</taxon>
        <taxon>Fungi</taxon>
        <taxon>Dikarya</taxon>
        <taxon>Ascomycota</taxon>
        <taxon>Saccharomycotina</taxon>
        <taxon>Pichiomycetes</taxon>
        <taxon>Metschnikowiaceae</taxon>
        <taxon>Candidozyma</taxon>
    </lineage>
</organism>
<evidence type="ECO:0000313" key="4">
    <source>
        <dbReference type="EMBL" id="PIS50325.1"/>
    </source>
</evidence>
<dbReference type="Pfam" id="PF07690">
    <property type="entry name" value="MFS_1"/>
    <property type="match status" value="1"/>
</dbReference>
<evidence type="ECO:0000256" key="2">
    <source>
        <dbReference type="ARBA" id="ARBA00022448"/>
    </source>
</evidence>
<dbReference type="GO" id="GO:0005351">
    <property type="term" value="F:carbohydrate:proton symporter activity"/>
    <property type="evidence" value="ECO:0007669"/>
    <property type="project" value="TreeGrafter"/>
</dbReference>
<feature type="transmembrane region" description="Helical" evidence="3">
    <location>
        <begin position="299"/>
        <end position="317"/>
    </location>
</feature>
<feature type="transmembrane region" description="Helical" evidence="3">
    <location>
        <begin position="40"/>
        <end position="61"/>
    </location>
</feature>
<dbReference type="VEuPathDB" id="FungiDB:CJJ09_005285"/>
<name>A0A2H0ZI47_CANAR</name>
<feature type="transmembrane region" description="Helical" evidence="3">
    <location>
        <begin position="162"/>
        <end position="184"/>
    </location>
</feature>
<gene>
    <name evidence="4" type="ORF">B9J08_004140</name>
    <name evidence="5" type="ORF">CA7LBN_004272</name>
</gene>
<feature type="transmembrane region" description="Helical" evidence="3">
    <location>
        <begin position="404"/>
        <end position="423"/>
    </location>
</feature>
<dbReference type="VEuPathDB" id="FungiDB:CJJ09_005284"/>
<feature type="transmembrane region" description="Helical" evidence="3">
    <location>
        <begin position="237"/>
        <end position="255"/>
    </location>
</feature>
<feature type="transmembrane region" description="Helical" evidence="3">
    <location>
        <begin position="68"/>
        <end position="91"/>
    </location>
</feature>
<dbReference type="VEuPathDB" id="FungiDB:CJI96_0005168"/>
<dbReference type="SUPFAM" id="SSF103473">
    <property type="entry name" value="MFS general substrate transporter"/>
    <property type="match status" value="1"/>
</dbReference>
<proteinExistence type="predicted"/>
<dbReference type="Proteomes" id="UP000825438">
    <property type="component" value="Chromosome VI"/>
</dbReference>
<dbReference type="VEuPathDB" id="FungiDB:CJI96_0005167"/>
<dbReference type="VEuPathDB" id="FungiDB:B9J08_004140"/>
<dbReference type="PANTHER" id="PTHR48022">
    <property type="entry name" value="PLASTIDIC GLUCOSE TRANSPORTER 4"/>
    <property type="match status" value="1"/>
</dbReference>
<dbReference type="EMBL" id="PEKT02000008">
    <property type="protein sequence ID" value="PIS50325.1"/>
    <property type="molecule type" value="Genomic_DNA"/>
</dbReference>
<dbReference type="VEuPathDB" id="FungiDB:CJJ09_005283"/>
<feature type="transmembrane region" description="Helical" evidence="3">
    <location>
        <begin position="97"/>
        <end position="119"/>
    </location>
</feature>
<dbReference type="InterPro" id="IPR036259">
    <property type="entry name" value="MFS_trans_sf"/>
</dbReference>
<evidence type="ECO:0000256" key="3">
    <source>
        <dbReference type="SAM" id="Phobius"/>
    </source>
</evidence>
<reference evidence="5" key="3">
    <citation type="submission" date="2021-06" db="EMBL/GenBank/DDBJ databases">
        <title>Candida auris outbreak in lebanese hospital.</title>
        <authorList>
            <person name="Finianos M."/>
        </authorList>
    </citation>
    <scope>NUCLEOTIDE SEQUENCE</scope>
    <source>
        <strain evidence="5">CA7LBN</strain>
    </source>
</reference>
<keyword evidence="3" id="KW-0472">Membrane</keyword>
<keyword evidence="3" id="KW-0812">Transmembrane</keyword>
<keyword evidence="3" id="KW-1133">Transmembrane helix</keyword>
<keyword evidence="2" id="KW-0813">Transport</keyword>
<dbReference type="VEuPathDB" id="FungiDB:CJI97_004203"/>
<feature type="transmembrane region" description="Helical" evidence="3">
    <location>
        <begin position="275"/>
        <end position="292"/>
    </location>
</feature>
<dbReference type="InterPro" id="IPR050360">
    <property type="entry name" value="MFS_Sugar_Transporters"/>
</dbReference>
<evidence type="ECO:0008006" key="6">
    <source>
        <dbReference type="Google" id="ProtNLM"/>
    </source>
</evidence>
<dbReference type="PANTHER" id="PTHR48022:SF7">
    <property type="entry name" value="MAJOR FACILITATOR SUPERFAMILY (MFS) PROFILE DOMAIN-CONTAINING PROTEIN-RELATED"/>
    <property type="match status" value="1"/>
</dbReference>
<sequence>MPTIKSTPQLVALAALIGILYGFEQQTLLASCHFFDDALPWQQALVYCGVPVGSIVGCILAAKVAECLAVATVPLFLLFWIAGALMSLIFGNIYLLMVARLLIGLSTGPVAAVCLLYVSQIAKHKGFVLQAAYASSLLGNLLVLEISRFLSSQYSSGTIADIFYVVQVGCCAVVALVVIFVPNYPPWLQWRGRLEEANENRHQLAQREFPEIEVACSWKQLFVVHGGTVGRTLTVQFFLFFCGACWMGRYAPFLLQESNFEFDPLMYSLDIHCQFMIPLAFAILTFPLAQYTSSKDSIINGYFCSGCAYFAIFAIYMKCGTPSEASVLQILVPLQDVAVLRALYYFVVSQYVAWVCVPSMLYTIESFSPEARTKGIFLVVATAYSFYDGSMVLVSFLLTSLNVWTILALAIITHLGMIVLMFFPNIGVSEEDQSDLEYVSRSDTESHLSKMSVQKPYPDSYISSSKSIKLKSDMNKISYSQSPPRNGIFQASEPSIVTAASQKEGVDVGNASDQDSTNSSATVVLRSARAHQSVKSPHLGHHLSGLWSGSDVGWSQNTAYKQETHQQRDPPNQREDHNHGLFYSTNKSVFLFGEQKVPTKRGFLNANSGDTTN</sequence>